<reference evidence="3 4" key="1">
    <citation type="submission" date="2016-10" db="EMBL/GenBank/DDBJ databases">
        <title>The genome sequence of Colletotrichum fioriniae PJ7.</title>
        <authorList>
            <person name="Baroncelli R."/>
        </authorList>
    </citation>
    <scope>NUCLEOTIDE SEQUENCE [LARGE SCALE GENOMIC DNA]</scope>
    <source>
        <strain evidence="3 4">IMI 309622</strain>
    </source>
</reference>
<dbReference type="EMBL" id="MOOE01000004">
    <property type="protein sequence ID" value="KAK1532070.1"/>
    <property type="molecule type" value="Genomic_DNA"/>
</dbReference>
<feature type="region of interest" description="Disordered" evidence="1">
    <location>
        <begin position="136"/>
        <end position="180"/>
    </location>
</feature>
<dbReference type="GeneID" id="85335783"/>
<keyword evidence="4" id="KW-1185">Reference proteome</keyword>
<sequence>RKVRAPPARQTNQSVRFRVRKLTVDQLAPRQSAWFPVWIFHPTPIPPRTPTFTPAPLSPSAGRLVSSFSLSLSPLNRRLAPPDNRLEAPPATLQSSTHPSTFGLPPLSPGLVLVSGPDWTYRLWLFTLLPPAGSASHTLPRKQYGTRRTTELREGAPLPPPQSSLSCAPQRTTPHHTASHSPSSLLFLAPAHCAPREPELPPVDSHPPTFDLAPSSPHSFPCANLPTLPTFRPGHPPTFSLFSLYFSYISLSLPIPLLLVSY</sequence>
<keyword evidence="2" id="KW-1133">Transmembrane helix</keyword>
<proteinExistence type="predicted"/>
<name>A0AAJ0E416_9PEZI</name>
<dbReference type="RefSeq" id="XP_060316194.1">
    <property type="nucleotide sequence ID" value="XM_060452236.1"/>
</dbReference>
<organism evidence="3 4">
    <name type="scientific">Colletotrichum costaricense</name>
    <dbReference type="NCBI Taxonomy" id="1209916"/>
    <lineage>
        <taxon>Eukaryota</taxon>
        <taxon>Fungi</taxon>
        <taxon>Dikarya</taxon>
        <taxon>Ascomycota</taxon>
        <taxon>Pezizomycotina</taxon>
        <taxon>Sordariomycetes</taxon>
        <taxon>Hypocreomycetidae</taxon>
        <taxon>Glomerellales</taxon>
        <taxon>Glomerellaceae</taxon>
        <taxon>Colletotrichum</taxon>
        <taxon>Colletotrichum acutatum species complex</taxon>
    </lineage>
</organism>
<evidence type="ECO:0000313" key="4">
    <source>
        <dbReference type="Proteomes" id="UP001240678"/>
    </source>
</evidence>
<dbReference type="AlphaFoldDB" id="A0AAJ0E416"/>
<evidence type="ECO:0000256" key="2">
    <source>
        <dbReference type="SAM" id="Phobius"/>
    </source>
</evidence>
<feature type="region of interest" description="Disordered" evidence="1">
    <location>
        <begin position="79"/>
        <end position="99"/>
    </location>
</feature>
<comment type="caution">
    <text evidence="3">The sequence shown here is derived from an EMBL/GenBank/DDBJ whole genome shotgun (WGS) entry which is preliminary data.</text>
</comment>
<dbReference type="Proteomes" id="UP001240678">
    <property type="component" value="Unassembled WGS sequence"/>
</dbReference>
<feature type="non-terminal residue" evidence="3">
    <location>
        <position position="1"/>
    </location>
</feature>
<feature type="transmembrane region" description="Helical" evidence="2">
    <location>
        <begin position="239"/>
        <end position="260"/>
    </location>
</feature>
<keyword evidence="2" id="KW-0472">Membrane</keyword>
<keyword evidence="2" id="KW-0812">Transmembrane</keyword>
<accession>A0AAJ0E416</accession>
<evidence type="ECO:0000256" key="1">
    <source>
        <dbReference type="SAM" id="MobiDB-lite"/>
    </source>
</evidence>
<gene>
    <name evidence="3" type="ORF">CCOS01_04053</name>
</gene>
<protein>
    <submittedName>
        <fullName evidence="3">Uncharacterized protein</fullName>
    </submittedName>
</protein>
<evidence type="ECO:0000313" key="3">
    <source>
        <dbReference type="EMBL" id="KAK1532070.1"/>
    </source>
</evidence>